<protein>
    <submittedName>
        <fullName evidence="1">Uncharacterized protein</fullName>
    </submittedName>
</protein>
<proteinExistence type="predicted"/>
<keyword evidence="2" id="KW-1185">Reference proteome</keyword>
<name>A0AAW1V425_9CUCU</name>
<evidence type="ECO:0000313" key="2">
    <source>
        <dbReference type="Proteomes" id="UP001431783"/>
    </source>
</evidence>
<gene>
    <name evidence="1" type="ORF">WA026_023358</name>
</gene>
<comment type="caution">
    <text evidence="1">The sequence shown here is derived from an EMBL/GenBank/DDBJ whole genome shotgun (WGS) entry which is preliminary data.</text>
</comment>
<reference evidence="1 2" key="1">
    <citation type="submission" date="2023-03" db="EMBL/GenBank/DDBJ databases">
        <title>Genome insight into feeding habits of ladybird beetles.</title>
        <authorList>
            <person name="Li H.-S."/>
            <person name="Huang Y.-H."/>
            <person name="Pang H."/>
        </authorList>
    </citation>
    <scope>NUCLEOTIDE SEQUENCE [LARGE SCALE GENOMIC DNA]</scope>
    <source>
        <strain evidence="1">SYSU_2023b</strain>
        <tissue evidence="1">Whole body</tissue>
    </source>
</reference>
<dbReference type="EMBL" id="JARQZJ010000114">
    <property type="protein sequence ID" value="KAK9887553.1"/>
    <property type="molecule type" value="Genomic_DNA"/>
</dbReference>
<sequence>MAAILGNMSDIHFMACTKGSRGRAMTSVTESIVKDFIVSKCKITEVEIKKLSFLGNSSAFQVGIDPAYFEAINQAEFWPQGIIVRRFHFDFKKMNTKGKNHFLCNPSQGTAQDTKKLE</sequence>
<dbReference type="Proteomes" id="UP001431783">
    <property type="component" value="Unassembled WGS sequence"/>
</dbReference>
<accession>A0AAW1V425</accession>
<dbReference type="AlphaFoldDB" id="A0AAW1V425"/>
<evidence type="ECO:0000313" key="1">
    <source>
        <dbReference type="EMBL" id="KAK9887553.1"/>
    </source>
</evidence>
<organism evidence="1 2">
    <name type="scientific">Henosepilachna vigintioctopunctata</name>
    <dbReference type="NCBI Taxonomy" id="420089"/>
    <lineage>
        <taxon>Eukaryota</taxon>
        <taxon>Metazoa</taxon>
        <taxon>Ecdysozoa</taxon>
        <taxon>Arthropoda</taxon>
        <taxon>Hexapoda</taxon>
        <taxon>Insecta</taxon>
        <taxon>Pterygota</taxon>
        <taxon>Neoptera</taxon>
        <taxon>Endopterygota</taxon>
        <taxon>Coleoptera</taxon>
        <taxon>Polyphaga</taxon>
        <taxon>Cucujiformia</taxon>
        <taxon>Coccinelloidea</taxon>
        <taxon>Coccinellidae</taxon>
        <taxon>Epilachninae</taxon>
        <taxon>Epilachnini</taxon>
        <taxon>Henosepilachna</taxon>
    </lineage>
</organism>